<dbReference type="FunFam" id="3.40.640.10:FF:000030">
    <property type="entry name" value="Low-specificity L-threonine aldolase"/>
    <property type="match status" value="1"/>
</dbReference>
<reference evidence="7 8" key="1">
    <citation type="submission" date="2019-12" db="EMBL/GenBank/DDBJ databases">
        <title>Spirosoma sp. HMF4905 genome sequencing and assembly.</title>
        <authorList>
            <person name="Kang H."/>
            <person name="Cha I."/>
            <person name="Kim H."/>
            <person name="Joh K."/>
        </authorList>
    </citation>
    <scope>NUCLEOTIDE SEQUENCE [LARGE SCALE GENOMIC DNA]</scope>
    <source>
        <strain evidence="7 8">HMF4905</strain>
    </source>
</reference>
<keyword evidence="7" id="KW-0808">Transferase</keyword>
<evidence type="ECO:0000256" key="2">
    <source>
        <dbReference type="ARBA" id="ARBA00006966"/>
    </source>
</evidence>
<dbReference type="InterPro" id="IPR001597">
    <property type="entry name" value="ArAA_b-elim_lyase/Thr_aldolase"/>
</dbReference>
<dbReference type="InterPro" id="IPR015424">
    <property type="entry name" value="PyrdxlP-dep_Trfase"/>
</dbReference>
<feature type="modified residue" description="N6-(pyridoxal phosphate)lysine" evidence="5">
    <location>
        <position position="201"/>
    </location>
</feature>
<organism evidence="7 8">
    <name type="scientific">Spirosoma arboris</name>
    <dbReference type="NCBI Taxonomy" id="2682092"/>
    <lineage>
        <taxon>Bacteria</taxon>
        <taxon>Pseudomonadati</taxon>
        <taxon>Bacteroidota</taxon>
        <taxon>Cytophagia</taxon>
        <taxon>Cytophagales</taxon>
        <taxon>Cytophagaceae</taxon>
        <taxon>Spirosoma</taxon>
    </lineage>
</organism>
<evidence type="ECO:0000313" key="8">
    <source>
        <dbReference type="Proteomes" id="UP000436006"/>
    </source>
</evidence>
<dbReference type="PANTHER" id="PTHR48097">
    <property type="entry name" value="L-THREONINE ALDOLASE-RELATED"/>
    <property type="match status" value="1"/>
</dbReference>
<dbReference type="GO" id="GO:0008483">
    <property type="term" value="F:transaminase activity"/>
    <property type="evidence" value="ECO:0007669"/>
    <property type="project" value="UniProtKB-KW"/>
</dbReference>
<keyword evidence="7" id="KW-0032">Aminotransferase</keyword>
<dbReference type="GO" id="GO:0005829">
    <property type="term" value="C:cytosol"/>
    <property type="evidence" value="ECO:0007669"/>
    <property type="project" value="TreeGrafter"/>
</dbReference>
<dbReference type="Gene3D" id="3.40.640.10">
    <property type="entry name" value="Type I PLP-dependent aspartate aminotransferase-like (Major domain)"/>
    <property type="match status" value="1"/>
</dbReference>
<dbReference type="NCBIfam" id="NF041359">
    <property type="entry name" value="GntG_guanitoxin"/>
    <property type="match status" value="1"/>
</dbReference>
<dbReference type="Proteomes" id="UP000436006">
    <property type="component" value="Unassembled WGS sequence"/>
</dbReference>
<keyword evidence="3" id="KW-0663">Pyridoxal phosphate</keyword>
<comment type="cofactor">
    <cofactor evidence="1">
        <name>pyridoxal 5'-phosphate</name>
        <dbReference type="ChEBI" id="CHEBI:597326"/>
    </cofactor>
</comment>
<evidence type="ECO:0000259" key="6">
    <source>
        <dbReference type="Pfam" id="PF01212"/>
    </source>
</evidence>
<dbReference type="InterPro" id="IPR023603">
    <property type="entry name" value="Low_specificity_L-TA-like"/>
</dbReference>
<gene>
    <name evidence="7" type="ORF">GO755_10930</name>
</gene>
<accession>A0A7K1S9Q6</accession>
<evidence type="ECO:0000256" key="1">
    <source>
        <dbReference type="ARBA" id="ARBA00001933"/>
    </source>
</evidence>
<feature type="domain" description="Aromatic amino acid beta-eliminating lyase/threonine aldolase" evidence="6">
    <location>
        <begin position="4"/>
        <end position="285"/>
    </location>
</feature>
<dbReference type="RefSeq" id="WP_157584774.1">
    <property type="nucleotide sequence ID" value="NZ_WPIN01000003.1"/>
</dbReference>
<dbReference type="PANTHER" id="PTHR48097:SF9">
    <property type="entry name" value="L-THREONINE ALDOLASE"/>
    <property type="match status" value="1"/>
</dbReference>
<evidence type="ECO:0000256" key="3">
    <source>
        <dbReference type="ARBA" id="ARBA00022898"/>
    </source>
</evidence>
<dbReference type="SUPFAM" id="SSF53383">
    <property type="entry name" value="PLP-dependent transferases"/>
    <property type="match status" value="1"/>
</dbReference>
<evidence type="ECO:0000256" key="5">
    <source>
        <dbReference type="PIRSR" id="PIRSR017617-1"/>
    </source>
</evidence>
<dbReference type="Pfam" id="PF01212">
    <property type="entry name" value="Beta_elim_lyase"/>
    <property type="match status" value="1"/>
</dbReference>
<dbReference type="CDD" id="cd06502">
    <property type="entry name" value="TA_like"/>
    <property type="match status" value="1"/>
</dbReference>
<evidence type="ECO:0000256" key="4">
    <source>
        <dbReference type="ARBA" id="ARBA00023239"/>
    </source>
</evidence>
<comment type="similarity">
    <text evidence="2">Belongs to the threonine aldolase family.</text>
</comment>
<dbReference type="PIRSF" id="PIRSF017617">
    <property type="entry name" value="Thr_aldolase"/>
    <property type="match status" value="1"/>
</dbReference>
<protein>
    <submittedName>
        <fullName evidence="7">Aminotransferase class I/II-fold pyridoxal phosphate-dependent enzyme</fullName>
    </submittedName>
</protein>
<dbReference type="Gene3D" id="3.90.1150.10">
    <property type="entry name" value="Aspartate Aminotransferase, domain 1"/>
    <property type="match status" value="1"/>
</dbReference>
<dbReference type="AlphaFoldDB" id="A0A7K1S9Q6"/>
<dbReference type="InterPro" id="IPR015421">
    <property type="entry name" value="PyrdxlP-dep_Trfase_major"/>
</dbReference>
<evidence type="ECO:0000313" key="7">
    <source>
        <dbReference type="EMBL" id="MVM30547.1"/>
    </source>
</evidence>
<keyword evidence="8" id="KW-1185">Reference proteome</keyword>
<dbReference type="GO" id="GO:0006567">
    <property type="term" value="P:L-threonine catabolic process"/>
    <property type="evidence" value="ECO:0007669"/>
    <property type="project" value="TreeGrafter"/>
</dbReference>
<dbReference type="GO" id="GO:0006545">
    <property type="term" value="P:glycine biosynthetic process"/>
    <property type="evidence" value="ECO:0007669"/>
    <property type="project" value="TreeGrafter"/>
</dbReference>
<proteinExistence type="inferred from homology"/>
<keyword evidence="4" id="KW-0456">Lyase</keyword>
<dbReference type="EMBL" id="WPIN01000003">
    <property type="protein sequence ID" value="MVM30547.1"/>
    <property type="molecule type" value="Genomic_DNA"/>
</dbReference>
<sequence>MIIDLRSDTVTHPTPAMREAMFTAPLGDDVLGDDPTVNALEAKAASLFGMEAALFCASGTLTNQLAIRTHTRPGDDVICDYLSHVYQYEGGGISVNALASTSLAHGERGKLTPDLIREYIYNPTDSHKPLSRLVVLENTVNKGGGCYYTVPEVAAIRQVCNENGLILHLDGARLFNALVETGEPTTAYGQLFDSISICLSKGLGCPVGSLLLGKSDFIRQARRFRKLMGGGWRQAGFLAAAGIYALDHHVDRLKLDHARARKIGAILERLPEVVEILPIDTNIVIFRLPETILATDYVQQLETKGIRAITFGKHLVRFVTHLDFTDEMVAEMENILTARAAPPGFS</sequence>
<comment type="caution">
    <text evidence="7">The sequence shown here is derived from an EMBL/GenBank/DDBJ whole genome shotgun (WGS) entry which is preliminary data.</text>
</comment>
<name>A0A7K1S9Q6_9BACT</name>
<dbReference type="GO" id="GO:0008732">
    <property type="term" value="F:L-allo-threonine aldolase activity"/>
    <property type="evidence" value="ECO:0007669"/>
    <property type="project" value="TreeGrafter"/>
</dbReference>
<dbReference type="InterPro" id="IPR015422">
    <property type="entry name" value="PyrdxlP-dep_Trfase_small"/>
</dbReference>